<gene>
    <name evidence="5" type="ORF">GCM10017667_76160</name>
</gene>
<proteinExistence type="predicted"/>
<dbReference type="SUPFAM" id="SSF52343">
    <property type="entry name" value="Ferredoxin reductase-like, C-terminal NADP-linked domain"/>
    <property type="match status" value="1"/>
</dbReference>
<evidence type="ECO:0000256" key="2">
    <source>
        <dbReference type="ARBA" id="ARBA00022714"/>
    </source>
</evidence>
<protein>
    <submittedName>
        <fullName evidence="5">Oxidoreductase</fullName>
    </submittedName>
</protein>
<dbReference type="Proteomes" id="UP000632849">
    <property type="component" value="Unassembled WGS sequence"/>
</dbReference>
<keyword evidence="2" id="KW-0408">Iron</keyword>
<dbReference type="RefSeq" id="WP_190044735.1">
    <property type="nucleotide sequence ID" value="NZ_BNBE01000004.1"/>
</dbReference>
<keyword evidence="6" id="KW-1185">Reference proteome</keyword>
<dbReference type="Gene3D" id="3.40.50.80">
    <property type="entry name" value="Nucleotide-binding domain of ferredoxin-NADP reductase (FNR) module"/>
    <property type="match status" value="1"/>
</dbReference>
<evidence type="ECO:0000256" key="1">
    <source>
        <dbReference type="ARBA" id="ARBA00001974"/>
    </source>
</evidence>
<dbReference type="PRINTS" id="PR00406">
    <property type="entry name" value="CYTB5RDTASE"/>
</dbReference>
<dbReference type="PANTHER" id="PTHR47354:SF5">
    <property type="entry name" value="PROTEIN RFBI"/>
    <property type="match status" value="1"/>
</dbReference>
<comment type="cofactor">
    <cofactor evidence="1">
        <name>FAD</name>
        <dbReference type="ChEBI" id="CHEBI:57692"/>
    </cofactor>
</comment>
<feature type="domain" description="FAD-binding FR-type" evidence="4">
    <location>
        <begin position="12"/>
        <end position="113"/>
    </location>
</feature>
<organism evidence="5 6">
    <name type="scientific">Streptomyces filamentosus</name>
    <name type="common">Streptomyces roseosporus</name>
    <dbReference type="NCBI Taxonomy" id="67294"/>
    <lineage>
        <taxon>Bacteria</taxon>
        <taxon>Bacillati</taxon>
        <taxon>Actinomycetota</taxon>
        <taxon>Actinomycetes</taxon>
        <taxon>Kitasatosporales</taxon>
        <taxon>Streptomycetaceae</taxon>
        <taxon>Streptomyces</taxon>
    </lineage>
</organism>
<evidence type="ECO:0000313" key="6">
    <source>
        <dbReference type="Proteomes" id="UP000632849"/>
    </source>
</evidence>
<dbReference type="PROSITE" id="PS51384">
    <property type="entry name" value="FAD_FR"/>
    <property type="match status" value="1"/>
</dbReference>
<dbReference type="GO" id="GO:0051537">
    <property type="term" value="F:2 iron, 2 sulfur cluster binding"/>
    <property type="evidence" value="ECO:0007669"/>
    <property type="project" value="UniProtKB-KW"/>
</dbReference>
<dbReference type="GO" id="GO:0016491">
    <property type="term" value="F:oxidoreductase activity"/>
    <property type="evidence" value="ECO:0007669"/>
    <property type="project" value="InterPro"/>
</dbReference>
<dbReference type="InterPro" id="IPR001433">
    <property type="entry name" value="OxRdtase_FAD/NAD-bd"/>
</dbReference>
<evidence type="ECO:0000259" key="4">
    <source>
        <dbReference type="PROSITE" id="PS51384"/>
    </source>
</evidence>
<dbReference type="InterPro" id="IPR017927">
    <property type="entry name" value="FAD-bd_FR_type"/>
</dbReference>
<accession>A0A919BY58</accession>
<dbReference type="InterPro" id="IPR039261">
    <property type="entry name" value="FNR_nucleotide-bd"/>
</dbReference>
<dbReference type="Pfam" id="PF00970">
    <property type="entry name" value="FAD_binding_6"/>
    <property type="match status" value="1"/>
</dbReference>
<keyword evidence="2" id="KW-0479">Metal-binding</keyword>
<keyword evidence="2" id="KW-0001">2Fe-2S</keyword>
<dbReference type="EMBL" id="BNBE01000004">
    <property type="protein sequence ID" value="GHG27943.1"/>
    <property type="molecule type" value="Genomic_DNA"/>
</dbReference>
<dbReference type="AlphaFoldDB" id="A0A919BY58"/>
<reference evidence="5" key="1">
    <citation type="journal article" date="2014" name="Int. J. Syst. Evol. Microbiol.">
        <title>Complete genome sequence of Corynebacterium casei LMG S-19264T (=DSM 44701T), isolated from a smear-ripened cheese.</title>
        <authorList>
            <consortium name="US DOE Joint Genome Institute (JGI-PGF)"/>
            <person name="Walter F."/>
            <person name="Albersmeier A."/>
            <person name="Kalinowski J."/>
            <person name="Ruckert C."/>
        </authorList>
    </citation>
    <scope>NUCLEOTIDE SEQUENCE</scope>
    <source>
        <strain evidence="5">JCM 4122</strain>
    </source>
</reference>
<keyword evidence="3" id="KW-0411">Iron-sulfur</keyword>
<reference evidence="5" key="2">
    <citation type="submission" date="2020-09" db="EMBL/GenBank/DDBJ databases">
        <authorList>
            <person name="Sun Q."/>
            <person name="Ohkuma M."/>
        </authorList>
    </citation>
    <scope>NUCLEOTIDE SEQUENCE</scope>
    <source>
        <strain evidence="5">JCM 4122</strain>
    </source>
</reference>
<dbReference type="InterPro" id="IPR017938">
    <property type="entry name" value="Riboflavin_synthase-like_b-brl"/>
</dbReference>
<evidence type="ECO:0000256" key="3">
    <source>
        <dbReference type="ARBA" id="ARBA00023014"/>
    </source>
</evidence>
<evidence type="ECO:0000313" key="5">
    <source>
        <dbReference type="EMBL" id="GHG27943.1"/>
    </source>
</evidence>
<dbReference type="PANTHER" id="PTHR47354">
    <property type="entry name" value="NADH OXIDOREDUCTASE HCR"/>
    <property type="match status" value="1"/>
</dbReference>
<dbReference type="SUPFAM" id="SSF63380">
    <property type="entry name" value="Riboflavin synthase domain-like"/>
    <property type="match status" value="1"/>
</dbReference>
<dbReference type="InterPro" id="IPR050415">
    <property type="entry name" value="MRET"/>
</dbReference>
<dbReference type="InterPro" id="IPR008333">
    <property type="entry name" value="Cbr1-like_FAD-bd_dom"/>
</dbReference>
<comment type="caution">
    <text evidence="5">The sequence shown here is derived from an EMBL/GenBank/DDBJ whole genome shotgun (WGS) entry which is preliminary data.</text>
</comment>
<sequence>MSAPTPGRGPSGGWWRARLTSREGQTTTGRTLRFDVPGWPGHRPGQHLDVRLTADDGYQAVRSYSLAAPAAGETVELGVQTAPDGEVSPYLNEILPLGAEVEVKGPLGGWFVWTPEDRGPLLLVAGGCGVVPLMAMLRARRAAGATGDPCALLCSVRAPDELWYAKELADPTGTEDVRLLYTRQAPPGGDRPAHRLAPDDLEGLPASPETRCYVCGPTGFVEHATALLQSRGHPPGSIRTERFG</sequence>
<name>A0A919BY58_STRFL</name>
<dbReference type="Pfam" id="PF00175">
    <property type="entry name" value="NAD_binding_1"/>
    <property type="match status" value="1"/>
</dbReference>
<dbReference type="Gene3D" id="2.40.30.10">
    <property type="entry name" value="Translation factors"/>
    <property type="match status" value="1"/>
</dbReference>